<evidence type="ECO:0000313" key="3">
    <source>
        <dbReference type="EMBL" id="KAK4539513.1"/>
    </source>
</evidence>
<feature type="domain" description="BTB" evidence="2">
    <location>
        <begin position="23"/>
        <end position="95"/>
    </location>
</feature>
<organism evidence="3 4">
    <name type="scientific">Oleoguttula mirabilis</name>
    <dbReference type="NCBI Taxonomy" id="1507867"/>
    <lineage>
        <taxon>Eukaryota</taxon>
        <taxon>Fungi</taxon>
        <taxon>Dikarya</taxon>
        <taxon>Ascomycota</taxon>
        <taxon>Pezizomycotina</taxon>
        <taxon>Dothideomycetes</taxon>
        <taxon>Dothideomycetidae</taxon>
        <taxon>Mycosphaerellales</taxon>
        <taxon>Teratosphaeriaceae</taxon>
        <taxon>Oleoguttula</taxon>
    </lineage>
</organism>
<comment type="caution">
    <text evidence="3">The sequence shown here is derived from an EMBL/GenBank/DDBJ whole genome shotgun (WGS) entry which is preliminary data.</text>
</comment>
<reference evidence="3 4" key="1">
    <citation type="submission" date="2021-11" db="EMBL/GenBank/DDBJ databases">
        <title>Black yeast isolated from Biological Soil Crust.</title>
        <authorList>
            <person name="Kurbessoian T."/>
        </authorList>
    </citation>
    <scope>NUCLEOTIDE SEQUENCE [LARGE SCALE GENOMIC DNA]</scope>
    <source>
        <strain evidence="3 4">CCFEE 5522</strain>
    </source>
</reference>
<dbReference type="SUPFAM" id="SSF54695">
    <property type="entry name" value="POZ domain"/>
    <property type="match status" value="1"/>
</dbReference>
<dbReference type="AlphaFoldDB" id="A0AAV9J3R0"/>
<dbReference type="PANTHER" id="PTHR47843:SF2">
    <property type="entry name" value="BTB DOMAIN-CONTAINING PROTEIN"/>
    <property type="match status" value="1"/>
</dbReference>
<dbReference type="Pfam" id="PF00651">
    <property type="entry name" value="BTB"/>
    <property type="match status" value="1"/>
</dbReference>
<dbReference type="EMBL" id="JAVFHQ010000091">
    <property type="protein sequence ID" value="KAK4539513.1"/>
    <property type="molecule type" value="Genomic_DNA"/>
</dbReference>
<gene>
    <name evidence="3" type="ORF">LTR36_010858</name>
</gene>
<protein>
    <recommendedName>
        <fullName evidence="2">BTB domain-containing protein</fullName>
    </recommendedName>
</protein>
<dbReference type="PANTHER" id="PTHR47843">
    <property type="entry name" value="BTB DOMAIN-CONTAINING PROTEIN-RELATED"/>
    <property type="match status" value="1"/>
</dbReference>
<proteinExistence type="predicted"/>
<dbReference type="InterPro" id="IPR011333">
    <property type="entry name" value="SKP1/BTB/POZ_sf"/>
</dbReference>
<sequence>MSTAATKRGQNIDESDSEQFLKQQRTIHVTSSRQLSRSQSVHRELLCHHAEYFRGAFHGGFEEETNRVVNLEEEDERTFRMFVAWLYTQKVVPPTEARPCPAQSGKLPSAVPLRTQKRALAELLGLLREHTAHKNGSIAPVSSAESAKVTDDDSANKSDGEGRDDEEDDDDNDDEESGEDEECEDSDNSDAQSPVAVLPAEGEKRRATLDHCFMWNEVTSIS</sequence>
<dbReference type="PROSITE" id="PS50097">
    <property type="entry name" value="BTB"/>
    <property type="match status" value="1"/>
</dbReference>
<dbReference type="Proteomes" id="UP001324427">
    <property type="component" value="Unassembled WGS sequence"/>
</dbReference>
<feature type="region of interest" description="Disordered" evidence="1">
    <location>
        <begin position="135"/>
        <end position="206"/>
    </location>
</feature>
<dbReference type="Gene3D" id="3.30.710.10">
    <property type="entry name" value="Potassium Channel Kv1.1, Chain A"/>
    <property type="match status" value="1"/>
</dbReference>
<dbReference type="CDD" id="cd18186">
    <property type="entry name" value="BTB_POZ_ZBTB_KLHL-like"/>
    <property type="match status" value="1"/>
</dbReference>
<accession>A0AAV9J3R0</accession>
<feature type="compositionally biased region" description="Acidic residues" evidence="1">
    <location>
        <begin position="162"/>
        <end position="188"/>
    </location>
</feature>
<evidence type="ECO:0000256" key="1">
    <source>
        <dbReference type="SAM" id="MobiDB-lite"/>
    </source>
</evidence>
<evidence type="ECO:0000259" key="2">
    <source>
        <dbReference type="PROSITE" id="PS50097"/>
    </source>
</evidence>
<name>A0AAV9J3R0_9PEZI</name>
<keyword evidence="4" id="KW-1185">Reference proteome</keyword>
<dbReference type="InterPro" id="IPR000210">
    <property type="entry name" value="BTB/POZ_dom"/>
</dbReference>
<evidence type="ECO:0000313" key="4">
    <source>
        <dbReference type="Proteomes" id="UP001324427"/>
    </source>
</evidence>
<feature type="compositionally biased region" description="Basic and acidic residues" evidence="1">
    <location>
        <begin position="148"/>
        <end position="161"/>
    </location>
</feature>